<dbReference type="InterPro" id="IPR003423">
    <property type="entry name" value="OMP_efflux"/>
</dbReference>
<keyword evidence="4" id="KW-1185">Reference proteome</keyword>
<evidence type="ECO:0000256" key="2">
    <source>
        <dbReference type="RuleBase" id="RU362097"/>
    </source>
</evidence>
<sequence length="480" mass="52715">MKHWAPIALCGMVLGCNQMTPPQPLPTLPDQFLQPVQGTMPDANPWRMLGDPALSQWIEQVQSSNTELQAGLARLDAAKAELAGISAAQYPTLDWEHSVERRKQSKYDLGETIEDPKNPNNRHASQLVFGYELDLRGKIRAAIRAGEAEQRANRFDLQALRLSLARQTADLWLMRAELSSMARNIATQRALLAERQQVLQRKRQVGLLAADPLRDEARQLDELDLQALHIEQQRLRAERSLCQLAAQSHAGCKLPVGRAMADMAIPSIGTSVPAALLQRRPDLAAAQARYDAARARIDEAEAARWPALTLAGVLGVSAGNWAGLRRDNAKNWSLMPQIAAPLFDAGRRRAEVDQARSLAGASYAQWHGAIINAVNEVEDAAQTMTWATDTVHRRQSLWQLADKQWKAAQTSRRAGLNDGLQVRQAQLALLTAEQAQLTARREQLQASVALIAALGGGWVAEPVDQATSTTSDLATRVSSR</sequence>
<dbReference type="InterPro" id="IPR010131">
    <property type="entry name" value="MdtP/NodT-like"/>
</dbReference>
<organism evidence="3 4">
    <name type="scientific">Chitinivorax tropicus</name>
    <dbReference type="NCBI Taxonomy" id="714531"/>
    <lineage>
        <taxon>Bacteria</taxon>
        <taxon>Pseudomonadati</taxon>
        <taxon>Pseudomonadota</taxon>
        <taxon>Betaproteobacteria</taxon>
        <taxon>Chitinivorax</taxon>
    </lineage>
</organism>
<dbReference type="GO" id="GO:0005886">
    <property type="term" value="C:plasma membrane"/>
    <property type="evidence" value="ECO:0007669"/>
    <property type="project" value="UniProtKB-SubCell"/>
</dbReference>
<keyword evidence="2" id="KW-0472">Membrane</keyword>
<accession>A0A840MGW0</accession>
<dbReference type="Proteomes" id="UP000575898">
    <property type="component" value="Unassembled WGS sequence"/>
</dbReference>
<dbReference type="EMBL" id="JACHHY010000001">
    <property type="protein sequence ID" value="MBB5016765.1"/>
    <property type="molecule type" value="Genomic_DNA"/>
</dbReference>
<comment type="caution">
    <text evidence="3">The sequence shown here is derived from an EMBL/GenBank/DDBJ whole genome shotgun (WGS) entry which is preliminary data.</text>
</comment>
<dbReference type="GO" id="GO:0015562">
    <property type="term" value="F:efflux transmembrane transporter activity"/>
    <property type="evidence" value="ECO:0007669"/>
    <property type="project" value="InterPro"/>
</dbReference>
<gene>
    <name evidence="3" type="ORF">HNQ59_000027</name>
</gene>
<dbReference type="RefSeq" id="WP_184033497.1">
    <property type="nucleotide sequence ID" value="NZ_JACHHY010000001.1"/>
</dbReference>
<dbReference type="PANTHER" id="PTHR30203:SF32">
    <property type="entry name" value="CATION EFFLUX SYSTEM PROTEIN CUSC"/>
    <property type="match status" value="1"/>
</dbReference>
<protein>
    <submittedName>
        <fullName evidence="3">Multidrug efflux system outer membrane protein</fullName>
    </submittedName>
</protein>
<dbReference type="Gene3D" id="2.20.200.10">
    <property type="entry name" value="Outer membrane efflux proteins (OEP)"/>
    <property type="match status" value="1"/>
</dbReference>
<proteinExistence type="inferred from homology"/>
<keyword evidence="2" id="KW-0449">Lipoprotein</keyword>
<name>A0A840MGW0_9PROT</name>
<dbReference type="PROSITE" id="PS51257">
    <property type="entry name" value="PROKAR_LIPOPROTEIN"/>
    <property type="match status" value="1"/>
</dbReference>
<reference evidence="3 4" key="1">
    <citation type="submission" date="2020-08" db="EMBL/GenBank/DDBJ databases">
        <title>Genomic Encyclopedia of Type Strains, Phase IV (KMG-IV): sequencing the most valuable type-strain genomes for metagenomic binning, comparative biology and taxonomic classification.</title>
        <authorList>
            <person name="Goeker M."/>
        </authorList>
    </citation>
    <scope>NUCLEOTIDE SEQUENCE [LARGE SCALE GENOMIC DNA]</scope>
    <source>
        <strain evidence="3 4">DSM 27165</strain>
    </source>
</reference>
<dbReference type="AlphaFoldDB" id="A0A840MGW0"/>
<evidence type="ECO:0000313" key="3">
    <source>
        <dbReference type="EMBL" id="MBB5016765.1"/>
    </source>
</evidence>
<dbReference type="SUPFAM" id="SSF56954">
    <property type="entry name" value="Outer membrane efflux proteins (OEP)"/>
    <property type="match status" value="1"/>
</dbReference>
<keyword evidence="2" id="KW-0564">Palmitate</keyword>
<dbReference type="Gene3D" id="1.20.1600.10">
    <property type="entry name" value="Outer membrane efflux proteins (OEP)"/>
    <property type="match status" value="1"/>
</dbReference>
<evidence type="ECO:0000256" key="1">
    <source>
        <dbReference type="ARBA" id="ARBA00007613"/>
    </source>
</evidence>
<evidence type="ECO:0000313" key="4">
    <source>
        <dbReference type="Proteomes" id="UP000575898"/>
    </source>
</evidence>
<dbReference type="NCBIfam" id="TIGR01845">
    <property type="entry name" value="outer_NodT"/>
    <property type="match status" value="1"/>
</dbReference>
<dbReference type="PANTHER" id="PTHR30203">
    <property type="entry name" value="OUTER MEMBRANE CATION EFFLUX PROTEIN"/>
    <property type="match status" value="1"/>
</dbReference>
<keyword evidence="2" id="KW-1134">Transmembrane beta strand</keyword>
<comment type="similarity">
    <text evidence="1 2">Belongs to the outer membrane factor (OMF) (TC 1.B.17) family.</text>
</comment>
<dbReference type="Pfam" id="PF02321">
    <property type="entry name" value="OEP"/>
    <property type="match status" value="2"/>
</dbReference>
<keyword evidence="2" id="KW-0812">Transmembrane</keyword>
<comment type="subcellular location">
    <subcellularLocation>
        <location evidence="2">Cell membrane</location>
        <topology evidence="2">Lipid-anchor</topology>
    </subcellularLocation>
</comment>